<organism evidence="1">
    <name type="scientific">Staphylococcus pseudintermedius</name>
    <dbReference type="NCBI Taxonomy" id="283734"/>
    <lineage>
        <taxon>Bacteria</taxon>
        <taxon>Bacillati</taxon>
        <taxon>Bacillota</taxon>
        <taxon>Bacilli</taxon>
        <taxon>Bacillales</taxon>
        <taxon>Staphylococcaceae</taxon>
        <taxon>Staphylococcus</taxon>
        <taxon>Staphylococcus intermedius group</taxon>
    </lineage>
</organism>
<dbReference type="AlphaFoldDB" id="A0A0S4I3L7"/>
<name>A0A0S4I3L7_STAPS</name>
<dbReference type="RefSeq" id="WP_140239119.1">
    <property type="nucleotide sequence ID" value="NZ_CP031603.1"/>
</dbReference>
<evidence type="ECO:0000313" key="1">
    <source>
        <dbReference type="EMBL" id="CRL92646.1"/>
    </source>
</evidence>
<proteinExistence type="predicted"/>
<dbReference type="EMBL" id="LN864705">
    <property type="protein sequence ID" value="CRL92646.1"/>
    <property type="molecule type" value="Genomic_DNA"/>
</dbReference>
<sequence>MQLTIYELVILNSMNIEVYRYQGDNRKEVENKIEELKDDSGEEYKVLTYGVISTVGEYTEIPDDLEMKLQVEKLKLNSTKKN</sequence>
<protein>
    <submittedName>
        <fullName evidence="1">Uncharacterized protein</fullName>
    </submittedName>
</protein>
<reference evidence="1" key="1">
    <citation type="journal article" date="2015" name="Antimicrob. Agents Chemother.">
        <title>Characterization of a Novel Composite Staphylococcal Cassette Chromosome mec in Methicillin-Resistant Staphylococcus pseudintermedius from Thailand.</title>
        <authorList>
            <person name="Chanchaithong P."/>
            <person name="Prapasarakul N."/>
            <person name="Perreten V."/>
            <person name="Schwendener S."/>
        </authorList>
    </citation>
    <scope>NUCLEOTIDE SEQUENCE</scope>
    <source>
        <strain evidence="1">AI16</strain>
    </source>
</reference>
<accession>A0A0S4I3L7</accession>